<evidence type="ECO:0000256" key="5">
    <source>
        <dbReference type="SAM" id="SignalP"/>
    </source>
</evidence>
<evidence type="ECO:0000256" key="3">
    <source>
        <dbReference type="SAM" id="MobiDB-lite"/>
    </source>
</evidence>
<dbReference type="PANTHER" id="PTHR46093:SF18">
    <property type="entry name" value="FIBRONECTIN TYPE-III DOMAIN-CONTAINING PROTEIN"/>
    <property type="match status" value="1"/>
</dbReference>
<dbReference type="Proteomes" id="UP000707451">
    <property type="component" value="Unassembled WGS sequence"/>
</dbReference>
<keyword evidence="4" id="KW-1133">Transmembrane helix</keyword>
<keyword evidence="5" id="KW-0732">Signal</keyword>
<dbReference type="SUPFAM" id="SSF117281">
    <property type="entry name" value="Kelch motif"/>
    <property type="match status" value="1"/>
</dbReference>
<dbReference type="InterPro" id="IPR015915">
    <property type="entry name" value="Kelch-typ_b-propeller"/>
</dbReference>
<evidence type="ECO:0000256" key="4">
    <source>
        <dbReference type="SAM" id="Phobius"/>
    </source>
</evidence>
<keyword evidence="7" id="KW-1185">Reference proteome</keyword>
<dbReference type="PANTHER" id="PTHR46093">
    <property type="entry name" value="ACYL-COA-BINDING DOMAIN-CONTAINING PROTEIN 5"/>
    <property type="match status" value="1"/>
</dbReference>
<keyword evidence="4" id="KW-0472">Membrane</keyword>
<dbReference type="EMBL" id="JAHRHY010000026">
    <property type="protein sequence ID" value="KAG9061055.1"/>
    <property type="molecule type" value="Genomic_DNA"/>
</dbReference>
<feature type="region of interest" description="Disordered" evidence="3">
    <location>
        <begin position="426"/>
        <end position="453"/>
    </location>
</feature>
<dbReference type="AlphaFoldDB" id="A0A9P7XGT2"/>
<feature type="region of interest" description="Disordered" evidence="3">
    <location>
        <begin position="636"/>
        <end position="655"/>
    </location>
</feature>
<dbReference type="Pfam" id="PF24681">
    <property type="entry name" value="Kelch_KLHDC2_KLHL20_DRC7"/>
    <property type="match status" value="1"/>
</dbReference>
<keyword evidence="2" id="KW-0677">Repeat</keyword>
<evidence type="ECO:0000256" key="2">
    <source>
        <dbReference type="ARBA" id="ARBA00022737"/>
    </source>
</evidence>
<evidence type="ECO:0000313" key="7">
    <source>
        <dbReference type="Proteomes" id="UP000707451"/>
    </source>
</evidence>
<evidence type="ECO:0000256" key="1">
    <source>
        <dbReference type="ARBA" id="ARBA00022441"/>
    </source>
</evidence>
<dbReference type="OrthoDB" id="10251809at2759"/>
<feature type="compositionally biased region" description="Basic and acidic residues" evidence="3">
    <location>
        <begin position="435"/>
        <end position="445"/>
    </location>
</feature>
<evidence type="ECO:0000313" key="6">
    <source>
        <dbReference type="EMBL" id="KAG9061055.1"/>
    </source>
</evidence>
<organism evidence="6 7">
    <name type="scientific">Linnemannia hyalina</name>
    <dbReference type="NCBI Taxonomy" id="64524"/>
    <lineage>
        <taxon>Eukaryota</taxon>
        <taxon>Fungi</taxon>
        <taxon>Fungi incertae sedis</taxon>
        <taxon>Mucoromycota</taxon>
        <taxon>Mortierellomycotina</taxon>
        <taxon>Mortierellomycetes</taxon>
        <taxon>Mortierellales</taxon>
        <taxon>Mortierellaceae</taxon>
        <taxon>Linnemannia</taxon>
    </lineage>
</organism>
<feature type="signal peptide" evidence="5">
    <location>
        <begin position="1"/>
        <end position="33"/>
    </location>
</feature>
<feature type="chain" id="PRO_5040406274" description="Galactose oxidase" evidence="5">
    <location>
        <begin position="34"/>
        <end position="655"/>
    </location>
</feature>
<evidence type="ECO:0008006" key="8">
    <source>
        <dbReference type="Google" id="ProtNLM"/>
    </source>
</evidence>
<keyword evidence="4" id="KW-0812">Transmembrane</keyword>
<dbReference type="Gene3D" id="2.120.10.80">
    <property type="entry name" value="Kelch-type beta propeller"/>
    <property type="match status" value="2"/>
</dbReference>
<feature type="transmembrane region" description="Helical" evidence="4">
    <location>
        <begin position="372"/>
        <end position="394"/>
    </location>
</feature>
<protein>
    <recommendedName>
        <fullName evidence="8">Galactose oxidase</fullName>
    </recommendedName>
</protein>
<comment type="caution">
    <text evidence="6">The sequence shown here is derived from an EMBL/GenBank/DDBJ whole genome shotgun (WGS) entry which is preliminary data.</text>
</comment>
<reference evidence="6" key="1">
    <citation type="submission" date="2021-06" db="EMBL/GenBank/DDBJ databases">
        <title>Genome Sequence of Mortierella hyaline Strain SCG-10, a Cold-Adapted, Nitrate-Reducing Fungus Isolated from Soil in Minnesota, USA.</title>
        <authorList>
            <person name="Aldossari N."/>
        </authorList>
    </citation>
    <scope>NUCLEOTIDE SEQUENCE</scope>
    <source>
        <strain evidence="6">SCG-10</strain>
    </source>
</reference>
<sequence length="655" mass="71173">MKSLRSITGSLTPIHLLTPFVFLLLTSSPLVQHRTASAQASYNPVTVSAPAFARTQTKLYILGGATSDGIALSQFMYLDLSVGWTTAAPAWTRLADGPPQFIFPAAFTSDEQTMFVFHLIGSNKPQQYNVQTNAWSVTNYTFSNMAQTGVSVVTDPNTGLMYLAGGYSSLNFDNTTMTFSKLDTFDPLTLSVRQTDVPTSTDVFPARLYYGNVWSQAKSAVLYFGGNNPNNYTSPQPLENVVSAFAPATMSFFILNTGGTAPPMRSDHCMAANEDGSKVLIYGGRLRSNTVGSDVFVLDVIGQTWTQGVSSYQSRMYTACTVVGDQLLIWGGAASVFGITVAPAEILIYDYVKRIWTTQYTPPKPTPNSNTVAIIAGVVSGLALVAAVVGIFFFRRRRSRRKDRRLLGDASSDDPEEAKSHAIAAASLGSGSGSRNHDNQAKDPMESSEEYELERTLMDLEEQKRELEKKQQLLVLQHRADNPEHDLQDAVAKVHKRGPMAYVEPDAEYIPVQPPTYPDHQQHQQGVLSPRTSNTAGTTFSDRGSAWSPPTAAVRVVSPTYAATSPLSASSYISPSSIVRTSTKGDIQGGLVQMESEPLYELTPGFVPGTPDLVYEQMTGSGRQWARKAQGPQIVMDPEDGTVRIPRSPATIPLP</sequence>
<accession>A0A9P7XGT2</accession>
<proteinExistence type="predicted"/>
<keyword evidence="1" id="KW-0880">Kelch repeat</keyword>
<gene>
    <name evidence="6" type="ORF">KI688_007684</name>
</gene>
<name>A0A9P7XGT2_9FUNG</name>